<geneLocation type="plasmid" evidence="1">
    <name>unnamed</name>
</geneLocation>
<name>A0AB39BNS2_9BACI</name>
<dbReference type="AlphaFoldDB" id="A0AB39BNS2"/>
<dbReference type="PANTHER" id="PTHR11669:SF8">
    <property type="entry name" value="DNA POLYMERASE III SUBUNIT DELTA"/>
    <property type="match status" value="1"/>
</dbReference>
<evidence type="ECO:0000313" key="1">
    <source>
        <dbReference type="EMBL" id="XDI35131.1"/>
    </source>
</evidence>
<proteinExistence type="predicted"/>
<dbReference type="GO" id="GO:0003887">
    <property type="term" value="F:DNA-directed DNA polymerase activity"/>
    <property type="evidence" value="ECO:0007669"/>
    <property type="project" value="UniProtKB-EC"/>
</dbReference>
<dbReference type="EMBL" id="CP162550">
    <property type="protein sequence ID" value="XDI35131.1"/>
    <property type="molecule type" value="Genomic_DNA"/>
</dbReference>
<dbReference type="SUPFAM" id="SSF52540">
    <property type="entry name" value="P-loop containing nucleoside triphosphate hydrolases"/>
    <property type="match status" value="1"/>
</dbReference>
<accession>A0AB39BNS2</accession>
<gene>
    <name evidence="1" type="primary">holB</name>
    <name evidence="1" type="ORF">AB3N04_01220</name>
</gene>
<keyword evidence="1" id="KW-0808">Transferase</keyword>
<dbReference type="Pfam" id="PF13177">
    <property type="entry name" value="DNA_pol3_delta2"/>
    <property type="match status" value="1"/>
</dbReference>
<dbReference type="FunFam" id="3.40.50.300:FF:001255">
    <property type="entry name" value="DNA polymerase III subunit delta"/>
    <property type="match status" value="1"/>
</dbReference>
<keyword evidence="1" id="KW-0548">Nucleotidyltransferase</keyword>
<dbReference type="PANTHER" id="PTHR11669">
    <property type="entry name" value="REPLICATION FACTOR C / DNA POLYMERASE III GAMMA-TAU SUBUNIT"/>
    <property type="match status" value="1"/>
</dbReference>
<sequence>MSLETIKERQPGVYQTLTNALRQERLAHAYLFEGHKGVGKRETVNELVKAFFCCEKKHVGCGSCHVCKRVMNGNHPDIVRTQPDGQHIKVDQIRLLKKEIAMSSVESDKRVYIIEHADRMNVQAANSLLKFLEEPSGKVLAVLLTEKPSGMLETIRSRVQTISFQQPNGKQFADKLMRDFGLKPDVAFTLASYTSDISEVEELMQDSWIQRAMSEISHFMQQVLEGNPQRFITVGHILEHFETKDQQLIALTMLSMWQRDILMVSINRSHEVINQSYLNDLKGLNYYPVNQDYILQAQRKIMSNVSAQLVFEQLCYRLKI</sequence>
<dbReference type="InterPro" id="IPR027417">
    <property type="entry name" value="P-loop_NTPase"/>
</dbReference>
<protein>
    <submittedName>
        <fullName evidence="1">DNA polymerase III subunit delta</fullName>
        <ecNumber evidence="1">2.7.7.7</ecNumber>
    </submittedName>
</protein>
<dbReference type="Gene3D" id="3.40.50.300">
    <property type="entry name" value="P-loop containing nucleotide triphosphate hydrolases"/>
    <property type="match status" value="1"/>
</dbReference>
<dbReference type="NCBIfam" id="TIGR00678">
    <property type="entry name" value="holB"/>
    <property type="match status" value="1"/>
</dbReference>
<dbReference type="GO" id="GO:0008408">
    <property type="term" value="F:3'-5' exonuclease activity"/>
    <property type="evidence" value="ECO:0007669"/>
    <property type="project" value="InterPro"/>
</dbReference>
<dbReference type="GO" id="GO:0006261">
    <property type="term" value="P:DNA-templated DNA replication"/>
    <property type="evidence" value="ECO:0007669"/>
    <property type="project" value="TreeGrafter"/>
</dbReference>
<dbReference type="InterPro" id="IPR004622">
    <property type="entry name" value="DNA_pol_HolB"/>
</dbReference>
<organism evidence="1">
    <name type="scientific">Alkalihalophilus sp. As8PL</name>
    <dbReference type="NCBI Taxonomy" id="3237103"/>
    <lineage>
        <taxon>Bacteria</taxon>
        <taxon>Bacillati</taxon>
        <taxon>Bacillota</taxon>
        <taxon>Bacilli</taxon>
        <taxon>Bacillales</taxon>
        <taxon>Bacillaceae</taxon>
        <taxon>Alkalihalophilus</taxon>
    </lineage>
</organism>
<dbReference type="RefSeq" id="WP_368502748.1">
    <property type="nucleotide sequence ID" value="NZ_CP162550.1"/>
</dbReference>
<reference evidence="1" key="1">
    <citation type="submission" date="2024-07" db="EMBL/GenBank/DDBJ databases">
        <title>Identification and characteristics of an arsenic-resistant bacterial isolate, which belongs to a novel species.</title>
        <authorList>
            <person name="Juszczyk A."/>
            <person name="Kowalczyk A."/>
            <person name="Was K."/>
            <person name="Kosowicz W."/>
            <person name="Budzyn A."/>
            <person name="Latowski D."/>
        </authorList>
    </citation>
    <scope>NUCLEOTIDE SEQUENCE</scope>
    <source>
        <strain evidence="1">As8PL</strain>
        <plasmid evidence="1">unnamed</plasmid>
    </source>
</reference>
<keyword evidence="1" id="KW-0614">Plasmid</keyword>
<dbReference type="EC" id="2.7.7.7" evidence="1"/>
<dbReference type="InterPro" id="IPR050238">
    <property type="entry name" value="DNA_Rep/Repair_Clamp_Loader"/>
</dbReference>